<dbReference type="EMBL" id="BBLT01000007">
    <property type="protein sequence ID" value="GAL86279.1"/>
    <property type="molecule type" value="Genomic_DNA"/>
</dbReference>
<sequence>MHIVKLKIHGGKIADKEFLEEYFNRHNFFEQMGNYLGGLFRNSQIINLEWQYESIEDGFELNLFCPEKDSYKDKYSTKVTKIYKNRLIDYFNCSFEFVYIGLDPEFEETLIYEKPKFLILKSNRISPIHDGDSMDQIPLYKLPYTCNGESFSDIVMWNRDFDHIEGLWYSDYGGEVWTSEQLSNPNSELNKKGRDCCANLEKITGVPTYYYLFYGAQISGTEDLIMRTCPDCKGDWIIEEHSDFRLYDCKCDKCRLVSTMTY</sequence>
<dbReference type="Proteomes" id="UP000030185">
    <property type="component" value="Unassembled WGS sequence"/>
</dbReference>
<dbReference type="AlphaFoldDB" id="A0A098LIK7"/>
<keyword evidence="2" id="KW-1185">Reference proteome</keyword>
<proteinExistence type="predicted"/>
<dbReference type="OrthoDB" id="5589102at2"/>
<organism evidence="1 2">
    <name type="scientific">Sporocytophaga myxococcoides</name>
    <dbReference type="NCBI Taxonomy" id="153721"/>
    <lineage>
        <taxon>Bacteria</taxon>
        <taxon>Pseudomonadati</taxon>
        <taxon>Bacteroidota</taxon>
        <taxon>Cytophagia</taxon>
        <taxon>Cytophagales</taxon>
        <taxon>Cytophagaceae</taxon>
        <taxon>Sporocytophaga</taxon>
    </lineage>
</organism>
<comment type="caution">
    <text evidence="1">The sequence shown here is derived from an EMBL/GenBank/DDBJ whole genome shotgun (WGS) entry which is preliminary data.</text>
</comment>
<dbReference type="STRING" id="153721.MYP_3508"/>
<dbReference type="InterPro" id="IPR016908">
    <property type="entry name" value="UCP029037"/>
</dbReference>
<protein>
    <submittedName>
        <fullName evidence="1">Uncharacterized protein</fullName>
    </submittedName>
</protein>
<reference evidence="1 2" key="1">
    <citation type="submission" date="2014-09" db="EMBL/GenBank/DDBJ databases">
        <title>Sporocytophaga myxococcoides PG-01 genome sequencing.</title>
        <authorList>
            <person name="Liu L."/>
            <person name="Gao P.J."/>
            <person name="Chen G.J."/>
            <person name="Wang L.S."/>
        </authorList>
    </citation>
    <scope>NUCLEOTIDE SEQUENCE [LARGE SCALE GENOMIC DNA]</scope>
    <source>
        <strain evidence="1 2">PG-01</strain>
    </source>
</reference>
<gene>
    <name evidence="1" type="ORF">MYP_3508</name>
</gene>
<evidence type="ECO:0000313" key="2">
    <source>
        <dbReference type="Proteomes" id="UP000030185"/>
    </source>
</evidence>
<dbReference type="eggNOG" id="COG5595">
    <property type="taxonomic scope" value="Bacteria"/>
</dbReference>
<evidence type="ECO:0000313" key="1">
    <source>
        <dbReference type="EMBL" id="GAL86279.1"/>
    </source>
</evidence>
<dbReference type="RefSeq" id="WP_045465911.1">
    <property type="nucleotide sequence ID" value="NZ_BBLT01000007.1"/>
</dbReference>
<name>A0A098LIK7_9BACT</name>
<accession>A0A098LIK7</accession>
<dbReference type="Pfam" id="PF10071">
    <property type="entry name" value="DUF2310"/>
    <property type="match status" value="1"/>
</dbReference>